<dbReference type="Proteomes" id="UP000078237">
    <property type="component" value="Unassembled WGS sequence"/>
</dbReference>
<evidence type="ECO:0000256" key="3">
    <source>
        <dbReference type="ARBA" id="ARBA00022723"/>
    </source>
</evidence>
<dbReference type="InterPro" id="IPR002401">
    <property type="entry name" value="Cyt_P450_E_grp-I"/>
</dbReference>
<comment type="caution">
    <text evidence="6">The sequence shown here is derived from an EMBL/GenBank/DDBJ whole genome shotgun (WGS) entry which is preliminary data.</text>
</comment>
<organism evidence="6 7">
    <name type="scientific">Madurella mycetomatis</name>
    <dbReference type="NCBI Taxonomy" id="100816"/>
    <lineage>
        <taxon>Eukaryota</taxon>
        <taxon>Fungi</taxon>
        <taxon>Dikarya</taxon>
        <taxon>Ascomycota</taxon>
        <taxon>Pezizomycotina</taxon>
        <taxon>Sordariomycetes</taxon>
        <taxon>Sordariomycetidae</taxon>
        <taxon>Sordariales</taxon>
        <taxon>Sordariales incertae sedis</taxon>
        <taxon>Madurella</taxon>
    </lineage>
</organism>
<name>A0A175W3C8_9PEZI</name>
<keyword evidence="7" id="KW-1185">Reference proteome</keyword>
<evidence type="ECO:0000313" key="7">
    <source>
        <dbReference type="Proteomes" id="UP000078237"/>
    </source>
</evidence>
<dbReference type="GO" id="GO:0016705">
    <property type="term" value="F:oxidoreductase activity, acting on paired donors, with incorporation or reduction of molecular oxygen"/>
    <property type="evidence" value="ECO:0007669"/>
    <property type="project" value="InterPro"/>
</dbReference>
<dbReference type="PANTHER" id="PTHR24305">
    <property type="entry name" value="CYTOCHROME P450"/>
    <property type="match status" value="1"/>
</dbReference>
<dbReference type="PRINTS" id="PR00463">
    <property type="entry name" value="EP450I"/>
</dbReference>
<dbReference type="InterPro" id="IPR036396">
    <property type="entry name" value="Cyt_P450_sf"/>
</dbReference>
<evidence type="ECO:0000313" key="6">
    <source>
        <dbReference type="EMBL" id="KXX78218.1"/>
    </source>
</evidence>
<gene>
    <name evidence="6" type="ORF">MMYC01_205058</name>
</gene>
<keyword evidence="3 5" id="KW-0479">Metal-binding</keyword>
<dbReference type="InterPro" id="IPR001128">
    <property type="entry name" value="Cyt_P450"/>
</dbReference>
<accession>A0A175W3C8</accession>
<dbReference type="InterPro" id="IPR050121">
    <property type="entry name" value="Cytochrome_P450_monoxygenase"/>
</dbReference>
<dbReference type="GO" id="GO:0005506">
    <property type="term" value="F:iron ion binding"/>
    <property type="evidence" value="ECO:0007669"/>
    <property type="project" value="InterPro"/>
</dbReference>
<protein>
    <submittedName>
        <fullName evidence="6">Cytochrome P450 3A13</fullName>
    </submittedName>
</protein>
<dbReference type="Gene3D" id="1.10.630.10">
    <property type="entry name" value="Cytochrome P450"/>
    <property type="match status" value="1"/>
</dbReference>
<dbReference type="GO" id="GO:0004497">
    <property type="term" value="F:monooxygenase activity"/>
    <property type="evidence" value="ECO:0007669"/>
    <property type="project" value="InterPro"/>
</dbReference>
<evidence type="ECO:0000256" key="5">
    <source>
        <dbReference type="PIRSR" id="PIRSR602401-1"/>
    </source>
</evidence>
<dbReference type="STRING" id="100816.A0A175W3C8"/>
<comment type="cofactor">
    <cofactor evidence="5">
        <name>heme</name>
        <dbReference type="ChEBI" id="CHEBI:30413"/>
    </cofactor>
</comment>
<dbReference type="VEuPathDB" id="FungiDB:MMYC01_205058"/>
<proteinExistence type="inferred from homology"/>
<reference evidence="6 7" key="1">
    <citation type="journal article" date="2016" name="Genome Announc.">
        <title>Genome Sequence of Madurella mycetomatis mm55, Isolated from a Human Mycetoma Case in Sudan.</title>
        <authorList>
            <person name="Smit S."/>
            <person name="Derks M.F."/>
            <person name="Bervoets S."/>
            <person name="Fahal A."/>
            <person name="van Leeuwen W."/>
            <person name="van Belkum A."/>
            <person name="van de Sande W.W."/>
        </authorList>
    </citation>
    <scope>NUCLEOTIDE SEQUENCE [LARGE SCALE GENOMIC DNA]</scope>
    <source>
        <strain evidence="7">mm55</strain>
    </source>
</reference>
<comment type="similarity">
    <text evidence="1">Belongs to the cytochrome P450 family.</text>
</comment>
<sequence>MLQYLLGTALAYVVWTFICLELNVRKARAMKVPCVRIVIDSNNIPWTIFQPFVWNILDRLPIKWSSYPDFVRYSRRGWHFDDKAQTHLRLGPVWALVTPVAIYLHFSDPDAIHEIFSRRRDFIRPYKELELLEVYGPCISTAGWDDWPRHRKVLAAPFNESIMKFAWSESIGQARAMIRYWTGVSGAGIPSVQRDTRTLSLNVLAATAFRKSYGFRGSSEPSIDDTGSYRDALQTVLDGVIPLMMIPYSILASSWFPLPKNLAKIGNAAVAFKKHMVSMLEDEVAALGQGKPGSGGIMTAFVRALDVHNREAAASPPVAKGDRKGLSVDEIFGNLFVLNFAGHDTTANTLAFATLLLAAHPEVQDWVSEEIRLVTKDIPTEEEWDYKTLFPQLKRCHAIFLETLRLYPPVMVIPKWVAGKTQTLEIENQIITMAPTTGIAVYVMAVHTHPDYWPDPLTWKPSRWILNPAESSPASASQLANEELYVPDRNTFLAWSEGPQSCPGRKFSEVEATVVMACLFKSHRLAVKKEDGESEEAARKRALDCVNHVNMEMLLRMVDADRVKLVCTEVA</sequence>
<keyword evidence="2 5" id="KW-0349">Heme</keyword>
<keyword evidence="4 5" id="KW-0408">Iron</keyword>
<dbReference type="Pfam" id="PF00067">
    <property type="entry name" value="p450"/>
    <property type="match status" value="1"/>
</dbReference>
<evidence type="ECO:0000256" key="2">
    <source>
        <dbReference type="ARBA" id="ARBA00022617"/>
    </source>
</evidence>
<evidence type="ECO:0000256" key="4">
    <source>
        <dbReference type="ARBA" id="ARBA00023004"/>
    </source>
</evidence>
<dbReference type="EMBL" id="LCTW02000129">
    <property type="protein sequence ID" value="KXX78218.1"/>
    <property type="molecule type" value="Genomic_DNA"/>
</dbReference>
<feature type="binding site" description="axial binding residue" evidence="5">
    <location>
        <position position="502"/>
    </location>
    <ligand>
        <name>heme</name>
        <dbReference type="ChEBI" id="CHEBI:30413"/>
    </ligand>
    <ligandPart>
        <name>Fe</name>
        <dbReference type="ChEBI" id="CHEBI:18248"/>
    </ligandPart>
</feature>
<dbReference type="PRINTS" id="PR00385">
    <property type="entry name" value="P450"/>
</dbReference>
<dbReference type="GO" id="GO:0020037">
    <property type="term" value="F:heme binding"/>
    <property type="evidence" value="ECO:0007669"/>
    <property type="project" value="InterPro"/>
</dbReference>
<dbReference type="OrthoDB" id="1470350at2759"/>
<dbReference type="AlphaFoldDB" id="A0A175W3C8"/>
<dbReference type="PANTHER" id="PTHR24305:SF166">
    <property type="entry name" value="CYTOCHROME P450 12A4, MITOCHONDRIAL-RELATED"/>
    <property type="match status" value="1"/>
</dbReference>
<dbReference type="SUPFAM" id="SSF48264">
    <property type="entry name" value="Cytochrome P450"/>
    <property type="match status" value="1"/>
</dbReference>
<dbReference type="CDD" id="cd11070">
    <property type="entry name" value="CYP56-like"/>
    <property type="match status" value="1"/>
</dbReference>
<evidence type="ECO:0000256" key="1">
    <source>
        <dbReference type="ARBA" id="ARBA00010617"/>
    </source>
</evidence>